<feature type="compositionally biased region" description="Polar residues" evidence="1">
    <location>
        <begin position="489"/>
        <end position="498"/>
    </location>
</feature>
<dbReference type="PANTHER" id="PTHR11360">
    <property type="entry name" value="MONOCARBOXYLATE TRANSPORTER"/>
    <property type="match status" value="1"/>
</dbReference>
<evidence type="ECO:0000313" key="5">
    <source>
        <dbReference type="WBParaSite" id="HDID_0000683301-mRNA-1"/>
    </source>
</evidence>
<feature type="transmembrane region" description="Helical" evidence="2">
    <location>
        <begin position="907"/>
        <end position="926"/>
    </location>
</feature>
<feature type="transmembrane region" description="Helical" evidence="2">
    <location>
        <begin position="199"/>
        <end position="230"/>
    </location>
</feature>
<feature type="transmembrane region" description="Helical" evidence="2">
    <location>
        <begin position="1009"/>
        <end position="1032"/>
    </location>
</feature>
<name>A0A0R3SPE9_HYMDI</name>
<feature type="transmembrane region" description="Helical" evidence="2">
    <location>
        <begin position="236"/>
        <end position="258"/>
    </location>
</feature>
<reference evidence="3 4" key="2">
    <citation type="submission" date="2018-11" db="EMBL/GenBank/DDBJ databases">
        <authorList>
            <consortium name="Pathogen Informatics"/>
        </authorList>
    </citation>
    <scope>NUCLEOTIDE SEQUENCE [LARGE SCALE GENOMIC DNA]</scope>
</reference>
<feature type="transmembrane region" description="Helical" evidence="2">
    <location>
        <begin position="932"/>
        <end position="955"/>
    </location>
</feature>
<feature type="compositionally biased region" description="Pro residues" evidence="1">
    <location>
        <begin position="1157"/>
        <end position="1173"/>
    </location>
</feature>
<dbReference type="Pfam" id="PF07690">
    <property type="entry name" value="MFS_1"/>
    <property type="match status" value="1"/>
</dbReference>
<dbReference type="OrthoDB" id="6499973at2759"/>
<feature type="region of interest" description="Disordered" evidence="1">
    <location>
        <begin position="29"/>
        <end position="48"/>
    </location>
</feature>
<dbReference type="WBParaSite" id="HDID_0000683301-mRNA-1">
    <property type="protein sequence ID" value="HDID_0000683301-mRNA-1"/>
    <property type="gene ID" value="HDID_0000683301"/>
</dbReference>
<evidence type="ECO:0000256" key="1">
    <source>
        <dbReference type="SAM" id="MobiDB-lite"/>
    </source>
</evidence>
<keyword evidence="2" id="KW-0472">Membrane</keyword>
<keyword evidence="2" id="KW-1133">Transmembrane helix</keyword>
<dbReference type="EMBL" id="UYSG01010881">
    <property type="protein sequence ID" value="VDL59149.1"/>
    <property type="molecule type" value="Genomic_DNA"/>
</dbReference>
<evidence type="ECO:0000256" key="2">
    <source>
        <dbReference type="SAM" id="Phobius"/>
    </source>
</evidence>
<dbReference type="InterPro" id="IPR011701">
    <property type="entry name" value="MFS"/>
</dbReference>
<feature type="region of interest" description="Disordered" evidence="1">
    <location>
        <begin position="1153"/>
        <end position="1173"/>
    </location>
</feature>
<dbReference type="Gene3D" id="1.20.1250.20">
    <property type="entry name" value="MFS general substrate transporter like domains"/>
    <property type="match status" value="2"/>
</dbReference>
<dbReference type="STRING" id="6216.A0A0R3SPE9"/>
<feature type="compositionally biased region" description="Basic residues" evidence="1">
    <location>
        <begin position="342"/>
        <end position="356"/>
    </location>
</feature>
<evidence type="ECO:0000313" key="4">
    <source>
        <dbReference type="Proteomes" id="UP000274504"/>
    </source>
</evidence>
<evidence type="ECO:0000313" key="3">
    <source>
        <dbReference type="EMBL" id="VDL59149.1"/>
    </source>
</evidence>
<feature type="transmembrane region" description="Helical" evidence="2">
    <location>
        <begin position="265"/>
        <end position="287"/>
    </location>
</feature>
<feature type="transmembrane region" description="Helical" evidence="2">
    <location>
        <begin position="820"/>
        <end position="845"/>
    </location>
</feature>
<dbReference type="PANTHER" id="PTHR11360:SF238">
    <property type="entry name" value="SD10469P"/>
    <property type="match status" value="1"/>
</dbReference>
<dbReference type="GO" id="GO:0008028">
    <property type="term" value="F:monocarboxylic acid transmembrane transporter activity"/>
    <property type="evidence" value="ECO:0007669"/>
    <property type="project" value="TreeGrafter"/>
</dbReference>
<protein>
    <submittedName>
        <fullName evidence="5">MFS domain-containing protein</fullName>
    </submittedName>
</protein>
<feature type="region of interest" description="Disordered" evidence="1">
    <location>
        <begin position="470"/>
        <end position="502"/>
    </location>
</feature>
<sequence>MRQHVQQQQQQQAQNQALGGSASQVFGSQLQHQTSTRSHGAPQAVTNPNTAIVHQKRSATGEPDGVIDSCPDGGWGWIVVFASFVCMILVEGICLSYSLLVAPICPGNSLRAVAPSTRSAHQSASGVATATSLGIVWSTKARLVPIRPGSCVGVSEMGELLKTQSRLALMAPGGMLMGLYILLGPLASALSNQFDFRPVAMAGGVIATIGLFASAFSTNIAILCITLGGIGEGTSSLSLGIGFGLIYLPAIATVGHWFKHRRPFVVGLALCGSGVGSIITGQVFPLLISEFTWSGALVILAAFCAQCLVLIVLFRPLDLHLRIKYSQKLRRQAAKEKERQLAAKHRQQRSEKRHRMDRNESAMRAKTQNQAIMRAQATQARAAKKALKAQKAQQRRVIYRGSIMQRIIEEKRRQRTVSIGSLDGMVITRDNELIAAPLVAERPPLLTAASITRISDAVMRKMEARLSAAACPSDGSASAGGETPIRCDSNVSQPSLSRKGSHAGSGLLRLNLVRESLPQLVQDYVQSQASIALQNYMAKQLNQSGGGANFSTPTGTIAATGGVITNPTPDPGMDNITAHSSNSRIRSISNTTSICPTGGNNTPQTQKCLSLRRTISDASITLSNRGGTAIPLEIQQEVAEILDGEVRAEVQHRLRKELMRPQYKKDLFFTGSAQQLDHTPVSAIPLGDAGNLWTKRDQSNWDIGPVSHNPTTAHNVIFTGPNPTTSIRGFNPETDSTTTGTVIIPGNAVTNINSAGVPSSTKVSHGKGEASIMDFEEGEEMMSLTLPQEDRNEEDSSSRKRCGCFSSPIMAFLEELLSPGLLLSPTFIFLLLSNVFTMWGLLVPYLMIPDIVAENNWTLHEAGSIISYIGFANTIGRCIASKYYVLTFLYLKSAWSSHYKWLDCLRVNVASLLLAGIACAVLPLAACSYNCIVAMASFFGLFSAIVVSLKSILVVEFFGLDKLTNAFGHMLVVQGLSSIIGAIVGGHIFDVVAARAPHFLPWAGDQAPFVYAAEAAFFFAAGSFLLAAIFAAPLRALSKKETISATFTSTGPGVVAGGGGGVYVDDEFDYGDSSGQEYGSTTVLSPSAMAQINHTDALSGTANNSGSGVNISQLQPATIGSQVASTQLQTSAANQQPSNFDSGIASCVCEHGGVEQPPLPPQTTIPDPPTFLSPAPLPSSLFLTATDSDIQVALPHGVEGDSIPIGGEECGGADGVDGLITNAEIGEVITAAGVPMGNLPIRSVIQASSTPTQNSMGEIWNASPNVNTPSGGNEPIKTTLVAEEPALEPVKEESEEEMEFEDRLRSHSLSSSSPPTSGQHSSSL</sequence>
<feature type="region of interest" description="Disordered" evidence="1">
    <location>
        <begin position="1250"/>
        <end position="1324"/>
    </location>
</feature>
<keyword evidence="2" id="KW-0812">Transmembrane</keyword>
<proteinExistence type="predicted"/>
<accession>A0A0R3SPE9</accession>
<feature type="region of interest" description="Disordered" evidence="1">
    <location>
        <begin position="336"/>
        <end position="366"/>
    </location>
</feature>
<dbReference type="InterPro" id="IPR036259">
    <property type="entry name" value="MFS_trans_sf"/>
</dbReference>
<organism evidence="5">
    <name type="scientific">Hymenolepis diminuta</name>
    <name type="common">Rat tapeworm</name>
    <dbReference type="NCBI Taxonomy" id="6216"/>
    <lineage>
        <taxon>Eukaryota</taxon>
        <taxon>Metazoa</taxon>
        <taxon>Spiralia</taxon>
        <taxon>Lophotrochozoa</taxon>
        <taxon>Platyhelminthes</taxon>
        <taxon>Cestoda</taxon>
        <taxon>Eucestoda</taxon>
        <taxon>Cyclophyllidea</taxon>
        <taxon>Hymenolepididae</taxon>
        <taxon>Hymenolepis</taxon>
    </lineage>
</organism>
<feature type="transmembrane region" description="Helical" evidence="2">
    <location>
        <begin position="167"/>
        <end position="187"/>
    </location>
</feature>
<feature type="transmembrane region" description="Helical" evidence="2">
    <location>
        <begin position="967"/>
        <end position="989"/>
    </location>
</feature>
<feature type="transmembrane region" description="Helical" evidence="2">
    <location>
        <begin position="865"/>
        <end position="886"/>
    </location>
</feature>
<feature type="transmembrane region" description="Helical" evidence="2">
    <location>
        <begin position="293"/>
        <end position="314"/>
    </location>
</feature>
<feature type="compositionally biased region" description="Polar residues" evidence="1">
    <location>
        <begin position="1250"/>
        <end position="1271"/>
    </location>
</feature>
<gene>
    <name evidence="3" type="ORF">HDID_LOCUS6831</name>
</gene>
<dbReference type="Proteomes" id="UP000274504">
    <property type="component" value="Unassembled WGS sequence"/>
</dbReference>
<dbReference type="InterPro" id="IPR050327">
    <property type="entry name" value="Proton-linked_MCT"/>
</dbReference>
<reference evidence="5" key="1">
    <citation type="submission" date="2016-04" db="UniProtKB">
        <authorList>
            <consortium name="WormBaseParasite"/>
        </authorList>
    </citation>
    <scope>IDENTIFICATION</scope>
</reference>
<feature type="compositionally biased region" description="Low complexity" evidence="1">
    <location>
        <begin position="1307"/>
        <end position="1324"/>
    </location>
</feature>
<dbReference type="SUPFAM" id="SSF103473">
    <property type="entry name" value="MFS general substrate transporter"/>
    <property type="match status" value="2"/>
</dbReference>